<dbReference type="PANTHER" id="PTHR42928:SF5">
    <property type="entry name" value="BLR1237 PROTEIN"/>
    <property type="match status" value="1"/>
</dbReference>
<feature type="signal peptide" evidence="2">
    <location>
        <begin position="1"/>
        <end position="20"/>
    </location>
</feature>
<keyword evidence="4" id="KW-1185">Reference proteome</keyword>
<dbReference type="Proteomes" id="UP000721236">
    <property type="component" value="Unassembled WGS sequence"/>
</dbReference>
<dbReference type="EMBL" id="CAJZAH010000004">
    <property type="protein sequence ID" value="CAG9179737.1"/>
    <property type="molecule type" value="Genomic_DNA"/>
</dbReference>
<proteinExistence type="inferred from homology"/>
<dbReference type="InterPro" id="IPR042100">
    <property type="entry name" value="Bug_dom1"/>
</dbReference>
<comment type="similarity">
    <text evidence="1">Belongs to the UPF0065 (bug) family.</text>
</comment>
<dbReference type="PIRSF" id="PIRSF017082">
    <property type="entry name" value="YflP"/>
    <property type="match status" value="1"/>
</dbReference>
<organism evidence="3 4">
    <name type="scientific">Cupriavidus respiraculi</name>
    <dbReference type="NCBI Taxonomy" id="195930"/>
    <lineage>
        <taxon>Bacteria</taxon>
        <taxon>Pseudomonadati</taxon>
        <taxon>Pseudomonadota</taxon>
        <taxon>Betaproteobacteria</taxon>
        <taxon>Burkholderiales</taxon>
        <taxon>Burkholderiaceae</taxon>
        <taxon>Cupriavidus</taxon>
    </lineage>
</organism>
<gene>
    <name evidence="3" type="ORF">LMG21510_03882</name>
</gene>
<dbReference type="Gene3D" id="3.40.190.10">
    <property type="entry name" value="Periplasmic binding protein-like II"/>
    <property type="match status" value="1"/>
</dbReference>
<evidence type="ECO:0000313" key="4">
    <source>
        <dbReference type="Proteomes" id="UP000721236"/>
    </source>
</evidence>
<name>A0ABN7Z610_9BURK</name>
<dbReference type="Gene3D" id="3.40.190.150">
    <property type="entry name" value="Bordetella uptake gene, domain 1"/>
    <property type="match status" value="1"/>
</dbReference>
<feature type="chain" id="PRO_5046062362" description="Tripartite tricarboxylate transporter substrate binding protein" evidence="2">
    <location>
        <begin position="21"/>
        <end position="326"/>
    </location>
</feature>
<sequence>MLTALGAAALAGAAPAWGQAAAGADAAGWPERPIRLIVPFSAGGVVDLVARTTGEKMAASLKQPVIVENKTGAGGSIGTDIVGKSAPDGYTVLAVSPSHAVGPLLNQSISWNAERDFRAIGGFGMIPNAIVVPASSPYKTLRELIEAARRQPDSITYASAGIGTSNHLSAELLAQMAGVRITHVPYKGQPEALSDVLGARVSMMALTVAIAQQQVKSGKLRALAVTSAKRSATMPEVPTVAEAAGLAGYEVGAWFGMVVPAKTPDAVVRKLSDAAARAVAQPETVARLTELGMDVAPQSAAAFDRYVGAETRKWARVLKAAGVNPQ</sequence>
<evidence type="ECO:0000313" key="3">
    <source>
        <dbReference type="EMBL" id="CAG9179737.1"/>
    </source>
</evidence>
<dbReference type="SUPFAM" id="SSF53850">
    <property type="entry name" value="Periplasmic binding protein-like II"/>
    <property type="match status" value="1"/>
</dbReference>
<accession>A0ABN7Z610</accession>
<evidence type="ECO:0000256" key="1">
    <source>
        <dbReference type="ARBA" id="ARBA00006987"/>
    </source>
</evidence>
<dbReference type="InterPro" id="IPR005064">
    <property type="entry name" value="BUG"/>
</dbReference>
<dbReference type="CDD" id="cd13578">
    <property type="entry name" value="PBP2_Bug27"/>
    <property type="match status" value="1"/>
</dbReference>
<dbReference type="PANTHER" id="PTHR42928">
    <property type="entry name" value="TRICARBOXYLATE-BINDING PROTEIN"/>
    <property type="match status" value="1"/>
</dbReference>
<comment type="caution">
    <text evidence="3">The sequence shown here is derived from an EMBL/GenBank/DDBJ whole genome shotgun (WGS) entry which is preliminary data.</text>
</comment>
<keyword evidence="2" id="KW-0732">Signal</keyword>
<protein>
    <recommendedName>
        <fullName evidence="5">Tripartite tricarboxylate transporter substrate binding protein</fullName>
    </recommendedName>
</protein>
<evidence type="ECO:0000256" key="2">
    <source>
        <dbReference type="SAM" id="SignalP"/>
    </source>
</evidence>
<dbReference type="Pfam" id="PF03401">
    <property type="entry name" value="TctC"/>
    <property type="match status" value="1"/>
</dbReference>
<reference evidence="3 4" key="1">
    <citation type="submission" date="2021-08" db="EMBL/GenBank/DDBJ databases">
        <authorList>
            <person name="Peeters C."/>
        </authorList>
    </citation>
    <scope>NUCLEOTIDE SEQUENCE [LARGE SCALE GENOMIC DNA]</scope>
    <source>
        <strain evidence="3 4">LMG 21510</strain>
    </source>
</reference>
<evidence type="ECO:0008006" key="5">
    <source>
        <dbReference type="Google" id="ProtNLM"/>
    </source>
</evidence>